<dbReference type="Pfam" id="PF00359">
    <property type="entry name" value="PTS_EIIA_2"/>
    <property type="match status" value="1"/>
</dbReference>
<dbReference type="Proteomes" id="UP000287969">
    <property type="component" value="Chromosome"/>
</dbReference>
<name>A0A410QGV3_9FIRM</name>
<evidence type="ECO:0000256" key="5">
    <source>
        <dbReference type="ARBA" id="ARBA00022597"/>
    </source>
</evidence>
<dbReference type="InterPro" id="IPR002178">
    <property type="entry name" value="PTS_EIIA_type-2_dom"/>
</dbReference>
<dbReference type="InterPro" id="IPR050893">
    <property type="entry name" value="Sugar_PTS"/>
</dbReference>
<accession>A0A410QGV3</accession>
<keyword evidence="14" id="KW-1185">Reference proteome</keyword>
<evidence type="ECO:0000256" key="6">
    <source>
        <dbReference type="ARBA" id="ARBA00022679"/>
    </source>
</evidence>
<keyword evidence="7" id="KW-0598">Phosphotransferase system</keyword>
<evidence type="ECO:0000256" key="10">
    <source>
        <dbReference type="ARBA" id="ARBA00030956"/>
    </source>
</evidence>
<comment type="function">
    <text evidence="1">The phosphoenolpyruvate-dependent sugar phosphotransferase system (sugar PTS), a major carbohydrate active transport system, catalyzes the phosphorylation of incoming sugar substrates concomitantly with their translocation across the cell membrane. The enzyme II CmtAB PTS system is involved in D-mannitol transport.</text>
</comment>
<evidence type="ECO:0000256" key="8">
    <source>
        <dbReference type="ARBA" id="ARBA00022777"/>
    </source>
</evidence>
<dbReference type="InterPro" id="IPR016152">
    <property type="entry name" value="PTrfase/Anion_transptr"/>
</dbReference>
<evidence type="ECO:0000256" key="11">
    <source>
        <dbReference type="ARBA" id="ARBA00030962"/>
    </source>
</evidence>
<dbReference type="PANTHER" id="PTHR30181:SF2">
    <property type="entry name" value="PTS SYSTEM MANNITOL-SPECIFIC EIICBA COMPONENT"/>
    <property type="match status" value="1"/>
</dbReference>
<sequence length="146" mass="16552">MNKFILNENNVLIGLECESRDEAIKRAGKLLVKNGYVQREYIEGMIKRENNISSYIGNGVAIPHGMPEYKKYINKSGIVVIQYPEGIDFGRNNIAYIVIGIAGKNDEHVDILSSIAIVCQYEENVNKLKYVKTKKEVIKILMEGEE</sequence>
<dbReference type="GO" id="GO:0016301">
    <property type="term" value="F:kinase activity"/>
    <property type="evidence" value="ECO:0007669"/>
    <property type="project" value="UniProtKB-KW"/>
</dbReference>
<keyword evidence="8" id="KW-0418">Kinase</keyword>
<dbReference type="OrthoDB" id="9814222at2"/>
<dbReference type="PROSITE" id="PS00372">
    <property type="entry name" value="PTS_EIIA_TYPE_2_HIS"/>
    <property type="match status" value="1"/>
</dbReference>
<dbReference type="EMBL" id="CP035282">
    <property type="protein sequence ID" value="QAT63230.1"/>
    <property type="molecule type" value="Genomic_DNA"/>
</dbReference>
<keyword evidence="3" id="KW-0813">Transport</keyword>
<dbReference type="GO" id="GO:0005886">
    <property type="term" value="C:plasma membrane"/>
    <property type="evidence" value="ECO:0007669"/>
    <property type="project" value="TreeGrafter"/>
</dbReference>
<evidence type="ECO:0000313" key="13">
    <source>
        <dbReference type="EMBL" id="QAT63230.1"/>
    </source>
</evidence>
<gene>
    <name evidence="13" type="ORF">EQM13_17505</name>
</gene>
<dbReference type="RefSeq" id="WP_128753376.1">
    <property type="nucleotide sequence ID" value="NZ_CP035282.1"/>
</dbReference>
<protein>
    <recommendedName>
        <fullName evidence="2">Mannitol-specific phosphotransferase enzyme IIA component</fullName>
    </recommendedName>
    <alternativeName>
        <fullName evidence="10">EIIA</fullName>
    </alternativeName>
    <alternativeName>
        <fullName evidence="11">EIII</fullName>
    </alternativeName>
    <alternativeName>
        <fullName evidence="9">PTS system mannitol-specific EIIA component</fullName>
    </alternativeName>
</protein>
<dbReference type="GO" id="GO:0090563">
    <property type="term" value="F:protein-phosphocysteine-sugar phosphotransferase activity"/>
    <property type="evidence" value="ECO:0007669"/>
    <property type="project" value="TreeGrafter"/>
</dbReference>
<dbReference type="PANTHER" id="PTHR30181">
    <property type="entry name" value="MANNITOL PERMEASE IIC COMPONENT"/>
    <property type="match status" value="1"/>
</dbReference>
<keyword evidence="4" id="KW-0597">Phosphoprotein</keyword>
<reference evidence="14" key="1">
    <citation type="submission" date="2019-01" db="EMBL/GenBank/DDBJ databases">
        <title>Draft genomes of a novel of Sporanaerobacter strains.</title>
        <authorList>
            <person name="Ma S."/>
        </authorList>
    </citation>
    <scope>NUCLEOTIDE SEQUENCE [LARGE SCALE GENOMIC DNA]</scope>
    <source>
        <strain evidence="14">NJN-17</strain>
    </source>
</reference>
<dbReference type="AlphaFoldDB" id="A0A410QGV3"/>
<feature type="domain" description="PTS EIIA type-2" evidence="12">
    <location>
        <begin position="4"/>
        <end position="144"/>
    </location>
</feature>
<evidence type="ECO:0000256" key="2">
    <source>
        <dbReference type="ARBA" id="ARBA00014783"/>
    </source>
</evidence>
<evidence type="ECO:0000256" key="9">
    <source>
        <dbReference type="ARBA" id="ARBA00029908"/>
    </source>
</evidence>
<evidence type="ECO:0000259" key="12">
    <source>
        <dbReference type="PROSITE" id="PS51094"/>
    </source>
</evidence>
<proteinExistence type="predicted"/>
<keyword evidence="6" id="KW-0808">Transferase</keyword>
<dbReference type="GO" id="GO:0009401">
    <property type="term" value="P:phosphoenolpyruvate-dependent sugar phosphotransferase system"/>
    <property type="evidence" value="ECO:0007669"/>
    <property type="project" value="UniProtKB-KW"/>
</dbReference>
<dbReference type="Gene3D" id="3.40.930.10">
    <property type="entry name" value="Mannitol-specific EII, Chain A"/>
    <property type="match status" value="1"/>
</dbReference>
<dbReference type="CDD" id="cd00211">
    <property type="entry name" value="PTS_IIA_fru"/>
    <property type="match status" value="1"/>
</dbReference>
<dbReference type="KEGG" id="spoa:EQM13_17505"/>
<evidence type="ECO:0000256" key="1">
    <source>
        <dbReference type="ARBA" id="ARBA00002434"/>
    </source>
</evidence>
<evidence type="ECO:0000313" key="14">
    <source>
        <dbReference type="Proteomes" id="UP000287969"/>
    </source>
</evidence>
<evidence type="ECO:0000256" key="4">
    <source>
        <dbReference type="ARBA" id="ARBA00022553"/>
    </source>
</evidence>
<dbReference type="SUPFAM" id="SSF55804">
    <property type="entry name" value="Phoshotransferase/anion transport protein"/>
    <property type="match status" value="1"/>
</dbReference>
<evidence type="ECO:0000256" key="3">
    <source>
        <dbReference type="ARBA" id="ARBA00022448"/>
    </source>
</evidence>
<dbReference type="PROSITE" id="PS51094">
    <property type="entry name" value="PTS_EIIA_TYPE_2"/>
    <property type="match status" value="1"/>
</dbReference>
<keyword evidence="5" id="KW-0762">Sugar transport</keyword>
<evidence type="ECO:0000256" key="7">
    <source>
        <dbReference type="ARBA" id="ARBA00022683"/>
    </source>
</evidence>
<organism evidence="13 14">
    <name type="scientific">Acidilutibacter cellobiosedens</name>
    <dbReference type="NCBI Taxonomy" id="2507161"/>
    <lineage>
        <taxon>Bacteria</taxon>
        <taxon>Bacillati</taxon>
        <taxon>Bacillota</taxon>
        <taxon>Tissierellia</taxon>
        <taxon>Tissierellales</taxon>
        <taxon>Acidilutibacteraceae</taxon>
        <taxon>Acidilutibacter</taxon>
    </lineage>
</organism>